<dbReference type="PRINTS" id="PR00625">
    <property type="entry name" value="JDOMAIN"/>
</dbReference>
<evidence type="ECO:0000259" key="1">
    <source>
        <dbReference type="PROSITE" id="PS50076"/>
    </source>
</evidence>
<dbReference type="SUPFAM" id="SSF46565">
    <property type="entry name" value="Chaperone J-domain"/>
    <property type="match status" value="1"/>
</dbReference>
<dbReference type="InterPro" id="IPR001623">
    <property type="entry name" value="DnaJ_domain"/>
</dbReference>
<dbReference type="STRING" id="3218.A0A2K1IVV9"/>
<dbReference type="InterPro" id="IPR050817">
    <property type="entry name" value="DjlA_DnaK_co-chaperone"/>
</dbReference>
<organism evidence="2">
    <name type="scientific">Physcomitrium patens</name>
    <name type="common">Spreading-leaved earth moss</name>
    <name type="synonym">Physcomitrella patens</name>
    <dbReference type="NCBI Taxonomy" id="3218"/>
    <lineage>
        <taxon>Eukaryota</taxon>
        <taxon>Viridiplantae</taxon>
        <taxon>Streptophyta</taxon>
        <taxon>Embryophyta</taxon>
        <taxon>Bryophyta</taxon>
        <taxon>Bryophytina</taxon>
        <taxon>Bryopsida</taxon>
        <taxon>Funariidae</taxon>
        <taxon>Funariales</taxon>
        <taxon>Funariaceae</taxon>
        <taxon>Physcomitrium</taxon>
    </lineage>
</organism>
<dbReference type="AlphaFoldDB" id="A0A2K1IVV9"/>
<name>A0A2K1IVV9_PHYPA</name>
<dbReference type="CDD" id="cd06257">
    <property type="entry name" value="DnaJ"/>
    <property type="match status" value="1"/>
</dbReference>
<dbReference type="Proteomes" id="UP000006727">
    <property type="component" value="Chromosome 20"/>
</dbReference>
<dbReference type="OrthoDB" id="10250354at2759"/>
<evidence type="ECO:0000313" key="4">
    <source>
        <dbReference type="Proteomes" id="UP000006727"/>
    </source>
</evidence>
<dbReference type="PaxDb" id="3218-PP1S40_224V6.1"/>
<dbReference type="Gramene" id="Pp3c20_19980V3.2">
    <property type="protein sequence ID" value="PAC:32945250.CDS.1"/>
    <property type="gene ID" value="Pp3c20_19980"/>
</dbReference>
<evidence type="ECO:0000313" key="3">
    <source>
        <dbReference type="EnsemblPlants" id="PAC:32945249.CDS.1"/>
    </source>
</evidence>
<dbReference type="PROSITE" id="PS50076">
    <property type="entry name" value="DNAJ_2"/>
    <property type="match status" value="1"/>
</dbReference>
<accession>A0A2K1IVV9</accession>
<dbReference type="SMART" id="SM00271">
    <property type="entry name" value="DnaJ"/>
    <property type="match status" value="1"/>
</dbReference>
<reference evidence="2 4" key="1">
    <citation type="journal article" date="2008" name="Science">
        <title>The Physcomitrella genome reveals evolutionary insights into the conquest of land by plants.</title>
        <authorList>
            <person name="Rensing S."/>
            <person name="Lang D."/>
            <person name="Zimmer A."/>
            <person name="Terry A."/>
            <person name="Salamov A."/>
            <person name="Shapiro H."/>
            <person name="Nishiyama T."/>
            <person name="Perroud P.-F."/>
            <person name="Lindquist E."/>
            <person name="Kamisugi Y."/>
            <person name="Tanahashi T."/>
            <person name="Sakakibara K."/>
            <person name="Fujita T."/>
            <person name="Oishi K."/>
            <person name="Shin-I T."/>
            <person name="Kuroki Y."/>
            <person name="Toyoda A."/>
            <person name="Suzuki Y."/>
            <person name="Hashimoto A."/>
            <person name="Yamaguchi K."/>
            <person name="Sugano A."/>
            <person name="Kohara Y."/>
            <person name="Fujiyama A."/>
            <person name="Anterola A."/>
            <person name="Aoki S."/>
            <person name="Ashton N."/>
            <person name="Barbazuk W.B."/>
            <person name="Barker E."/>
            <person name="Bennetzen J."/>
            <person name="Bezanilla M."/>
            <person name="Blankenship R."/>
            <person name="Cho S.H."/>
            <person name="Dutcher S."/>
            <person name="Estelle M."/>
            <person name="Fawcett J.A."/>
            <person name="Gundlach H."/>
            <person name="Hanada K."/>
            <person name="Heyl A."/>
            <person name="Hicks K.A."/>
            <person name="Hugh J."/>
            <person name="Lohr M."/>
            <person name="Mayer K."/>
            <person name="Melkozernov A."/>
            <person name="Murata T."/>
            <person name="Nelson D."/>
            <person name="Pils B."/>
            <person name="Prigge M."/>
            <person name="Reiss B."/>
            <person name="Renner T."/>
            <person name="Rombauts S."/>
            <person name="Rushton P."/>
            <person name="Sanderfoot A."/>
            <person name="Schween G."/>
            <person name="Shiu S.-H."/>
            <person name="Stueber K."/>
            <person name="Theodoulou F.L."/>
            <person name="Tu H."/>
            <person name="Van de Peer Y."/>
            <person name="Verrier P.J."/>
            <person name="Waters E."/>
            <person name="Wood A."/>
            <person name="Yang L."/>
            <person name="Cove D."/>
            <person name="Cuming A."/>
            <person name="Hasebe M."/>
            <person name="Lucas S."/>
            <person name="Mishler D.B."/>
            <person name="Reski R."/>
            <person name="Grigoriev I."/>
            <person name="Quatrano R.S."/>
            <person name="Boore J.L."/>
        </authorList>
    </citation>
    <scope>NUCLEOTIDE SEQUENCE [LARGE SCALE GENOMIC DNA]</scope>
    <source>
        <strain evidence="3 4">cv. Gransden 2004</strain>
    </source>
</reference>
<dbReference type="EMBL" id="ABEU02000020">
    <property type="protein sequence ID" value="PNR33413.1"/>
    <property type="molecule type" value="Genomic_DNA"/>
</dbReference>
<sequence length="208" mass="23246">MAAMGVSGAVVAVSPKHSSGLMVFSGEKCHGTSGLPSMSHFFSQRYGMGSLRGEVGRRRRDSAMSGTWAYATDADYFGEDFTSSTGYLGNNIKCKNLYDCLGLSRFATQEQIKAAYRSKALKVHPDVVSENKREEASKEFQELNRAYEILSNRHERAAYDLKLRFQERSPVSIPTSQWGFISVPSNPDDPNGSIKFRGRKYYESDFFS</sequence>
<dbReference type="EnsemblPlants" id="Pp3c20_19980V3.2">
    <property type="protein sequence ID" value="PAC:32945250.CDS.1"/>
    <property type="gene ID" value="Pp3c20_19980"/>
</dbReference>
<dbReference type="EnsemblPlants" id="Pp3c20_19980V3.1">
    <property type="protein sequence ID" value="PAC:32945249.CDS.1"/>
    <property type="gene ID" value="Pp3c20_19980"/>
</dbReference>
<dbReference type="InterPro" id="IPR036869">
    <property type="entry name" value="J_dom_sf"/>
</dbReference>
<dbReference type="InterPro" id="IPR018253">
    <property type="entry name" value="DnaJ_domain_CS"/>
</dbReference>
<dbReference type="PANTHER" id="PTHR24074">
    <property type="entry name" value="CO-CHAPERONE PROTEIN DJLA"/>
    <property type="match status" value="1"/>
</dbReference>
<reference evidence="2 4" key="2">
    <citation type="journal article" date="2018" name="Plant J.">
        <title>The Physcomitrella patens chromosome-scale assembly reveals moss genome structure and evolution.</title>
        <authorList>
            <person name="Lang D."/>
            <person name="Ullrich K.K."/>
            <person name="Murat F."/>
            <person name="Fuchs J."/>
            <person name="Jenkins J."/>
            <person name="Haas F.B."/>
            <person name="Piednoel M."/>
            <person name="Gundlach H."/>
            <person name="Van Bel M."/>
            <person name="Meyberg R."/>
            <person name="Vives C."/>
            <person name="Morata J."/>
            <person name="Symeonidi A."/>
            <person name="Hiss M."/>
            <person name="Muchero W."/>
            <person name="Kamisugi Y."/>
            <person name="Saleh O."/>
            <person name="Blanc G."/>
            <person name="Decker E.L."/>
            <person name="van Gessel N."/>
            <person name="Grimwood J."/>
            <person name="Hayes R.D."/>
            <person name="Graham S.W."/>
            <person name="Gunter L.E."/>
            <person name="McDaniel S.F."/>
            <person name="Hoernstein S.N.W."/>
            <person name="Larsson A."/>
            <person name="Li F.W."/>
            <person name="Perroud P.F."/>
            <person name="Phillips J."/>
            <person name="Ranjan P."/>
            <person name="Rokshar D.S."/>
            <person name="Rothfels C.J."/>
            <person name="Schneider L."/>
            <person name="Shu S."/>
            <person name="Stevenson D.W."/>
            <person name="Thummler F."/>
            <person name="Tillich M."/>
            <person name="Villarreal Aguilar J.C."/>
            <person name="Widiez T."/>
            <person name="Wong G.K."/>
            <person name="Wymore A."/>
            <person name="Zhang Y."/>
            <person name="Zimmer A.D."/>
            <person name="Quatrano R.S."/>
            <person name="Mayer K.F.X."/>
            <person name="Goodstein D."/>
            <person name="Casacuberta J.M."/>
            <person name="Vandepoele K."/>
            <person name="Reski R."/>
            <person name="Cuming A.C."/>
            <person name="Tuskan G.A."/>
            <person name="Maumus F."/>
            <person name="Salse J."/>
            <person name="Schmutz J."/>
            <person name="Rensing S.A."/>
        </authorList>
    </citation>
    <scope>NUCLEOTIDE SEQUENCE [LARGE SCALE GENOMIC DNA]</scope>
    <source>
        <strain evidence="3 4">cv. Gransden 2004</strain>
    </source>
</reference>
<reference evidence="3" key="3">
    <citation type="submission" date="2020-12" db="UniProtKB">
        <authorList>
            <consortium name="EnsemblPlants"/>
        </authorList>
    </citation>
    <scope>IDENTIFICATION</scope>
</reference>
<protein>
    <recommendedName>
        <fullName evidence="1">J domain-containing protein</fullName>
    </recommendedName>
</protein>
<feature type="domain" description="J" evidence="1">
    <location>
        <begin position="96"/>
        <end position="163"/>
    </location>
</feature>
<dbReference type="PROSITE" id="PS00636">
    <property type="entry name" value="DNAJ_1"/>
    <property type="match status" value="1"/>
</dbReference>
<dbReference type="Gramene" id="Pp3c20_19980V3.1">
    <property type="protein sequence ID" value="PAC:32945249.CDS.1"/>
    <property type="gene ID" value="Pp3c20_19980"/>
</dbReference>
<proteinExistence type="predicted"/>
<keyword evidence="4" id="KW-1185">Reference proteome</keyword>
<dbReference type="Gene3D" id="1.10.287.110">
    <property type="entry name" value="DnaJ domain"/>
    <property type="match status" value="1"/>
</dbReference>
<gene>
    <name evidence="3" type="primary">LOC112272988</name>
    <name evidence="2" type="ORF">PHYPA_025357</name>
</gene>
<dbReference type="Pfam" id="PF00226">
    <property type="entry name" value="DnaJ"/>
    <property type="match status" value="1"/>
</dbReference>
<evidence type="ECO:0000313" key="2">
    <source>
        <dbReference type="EMBL" id="PNR33413.1"/>
    </source>
</evidence>